<evidence type="ECO:0000313" key="3">
    <source>
        <dbReference type="EMBL" id="PNX60847.1"/>
    </source>
</evidence>
<dbReference type="EMBL" id="ASHM01138676">
    <property type="protein sequence ID" value="PNX60847.1"/>
    <property type="molecule type" value="Genomic_DNA"/>
</dbReference>
<feature type="non-terminal residue" evidence="3">
    <location>
        <position position="152"/>
    </location>
</feature>
<dbReference type="AlphaFoldDB" id="A0A2K3K3H8"/>
<evidence type="ECO:0000313" key="4">
    <source>
        <dbReference type="Proteomes" id="UP000236291"/>
    </source>
</evidence>
<dbReference type="PANTHER" id="PTHR19446">
    <property type="entry name" value="REVERSE TRANSCRIPTASES"/>
    <property type="match status" value="1"/>
</dbReference>
<evidence type="ECO:0000259" key="2">
    <source>
        <dbReference type="PROSITE" id="PS50878"/>
    </source>
</evidence>
<sequence length="152" mass="16851">MKSKTRGKKGAAALKLDISKAYDRINWDFLKDMMAKMGFSQKWIGWIMLCVETVDYSIIVNGHMVGPVIPGRGLRQGDPLSPYLFIICAEGLSALIRQAENRGDLHGIKICRNAPVISHLLFADDCFLFFKATINEATVLKNILSVYEAASG</sequence>
<dbReference type="InterPro" id="IPR000477">
    <property type="entry name" value="RT_dom"/>
</dbReference>
<proteinExistence type="predicted"/>
<reference evidence="3 4" key="2">
    <citation type="journal article" date="2017" name="Front. Plant Sci.">
        <title>Gene Classification and Mining of Molecular Markers Useful in Red Clover (Trifolium pratense) Breeding.</title>
        <authorList>
            <person name="Istvanek J."/>
            <person name="Dluhosova J."/>
            <person name="Dluhos P."/>
            <person name="Patkova L."/>
            <person name="Nedelnik J."/>
            <person name="Repkova J."/>
        </authorList>
    </citation>
    <scope>NUCLEOTIDE SEQUENCE [LARGE SCALE GENOMIC DNA]</scope>
    <source>
        <strain evidence="4">cv. Tatra</strain>
        <tissue evidence="3">Young leaves</tissue>
    </source>
</reference>
<reference evidence="3 4" key="1">
    <citation type="journal article" date="2014" name="Am. J. Bot.">
        <title>Genome assembly and annotation for red clover (Trifolium pratense; Fabaceae).</title>
        <authorList>
            <person name="Istvanek J."/>
            <person name="Jaros M."/>
            <person name="Krenek A."/>
            <person name="Repkova J."/>
        </authorList>
    </citation>
    <scope>NUCLEOTIDE SEQUENCE [LARGE SCALE GENOMIC DNA]</scope>
    <source>
        <strain evidence="4">cv. Tatra</strain>
        <tissue evidence="3">Young leaves</tissue>
    </source>
</reference>
<dbReference type="STRING" id="57577.A0A2K3K3H8"/>
<feature type="transmembrane region" description="Helical" evidence="1">
    <location>
        <begin position="43"/>
        <end position="60"/>
    </location>
</feature>
<evidence type="ECO:0000256" key="1">
    <source>
        <dbReference type="SAM" id="Phobius"/>
    </source>
</evidence>
<dbReference type="Proteomes" id="UP000236291">
    <property type="component" value="Unassembled WGS sequence"/>
</dbReference>
<accession>A0A2K3K3H8</accession>
<gene>
    <name evidence="3" type="ORF">L195_g060379</name>
</gene>
<dbReference type="Pfam" id="PF00078">
    <property type="entry name" value="RVT_1"/>
    <property type="match status" value="1"/>
</dbReference>
<dbReference type="ExpressionAtlas" id="A0A2K3K3H8">
    <property type="expression patterns" value="baseline"/>
</dbReference>
<keyword evidence="1" id="KW-1133">Transmembrane helix</keyword>
<dbReference type="PROSITE" id="PS50878">
    <property type="entry name" value="RT_POL"/>
    <property type="match status" value="1"/>
</dbReference>
<comment type="caution">
    <text evidence="3">The sequence shown here is derived from an EMBL/GenBank/DDBJ whole genome shotgun (WGS) entry which is preliminary data.</text>
</comment>
<dbReference type="InterPro" id="IPR043502">
    <property type="entry name" value="DNA/RNA_pol_sf"/>
</dbReference>
<keyword evidence="1" id="KW-0472">Membrane</keyword>
<keyword evidence="1" id="KW-0812">Transmembrane</keyword>
<dbReference type="SUPFAM" id="SSF56672">
    <property type="entry name" value="DNA/RNA polymerases"/>
    <property type="match status" value="1"/>
</dbReference>
<feature type="domain" description="Reverse transcriptase" evidence="2">
    <location>
        <begin position="1"/>
        <end position="152"/>
    </location>
</feature>
<organism evidence="3 4">
    <name type="scientific">Trifolium pratense</name>
    <name type="common">Red clover</name>
    <dbReference type="NCBI Taxonomy" id="57577"/>
    <lineage>
        <taxon>Eukaryota</taxon>
        <taxon>Viridiplantae</taxon>
        <taxon>Streptophyta</taxon>
        <taxon>Embryophyta</taxon>
        <taxon>Tracheophyta</taxon>
        <taxon>Spermatophyta</taxon>
        <taxon>Magnoliopsida</taxon>
        <taxon>eudicotyledons</taxon>
        <taxon>Gunneridae</taxon>
        <taxon>Pentapetalae</taxon>
        <taxon>rosids</taxon>
        <taxon>fabids</taxon>
        <taxon>Fabales</taxon>
        <taxon>Fabaceae</taxon>
        <taxon>Papilionoideae</taxon>
        <taxon>50 kb inversion clade</taxon>
        <taxon>NPAAA clade</taxon>
        <taxon>Hologalegina</taxon>
        <taxon>IRL clade</taxon>
        <taxon>Trifolieae</taxon>
        <taxon>Trifolium</taxon>
    </lineage>
</organism>
<protein>
    <submittedName>
        <fullName evidence="3">Ribonuclease H</fullName>
    </submittedName>
</protein>
<name>A0A2K3K3H8_TRIPR</name>